<keyword evidence="2" id="KW-1185">Reference proteome</keyword>
<dbReference type="Proteomes" id="UP001177769">
    <property type="component" value="Chromosome"/>
</dbReference>
<dbReference type="InterPro" id="IPR015946">
    <property type="entry name" value="KH_dom-like_a/b"/>
</dbReference>
<name>A0AA95NBM3_9BURK</name>
<dbReference type="Pfam" id="PF02566">
    <property type="entry name" value="OsmC"/>
    <property type="match status" value="1"/>
</dbReference>
<protein>
    <submittedName>
        <fullName evidence="1">OsmC family protein</fullName>
    </submittedName>
</protein>
<dbReference type="AlphaFoldDB" id="A0AA95NBM3"/>
<evidence type="ECO:0000313" key="1">
    <source>
        <dbReference type="EMBL" id="WIT11065.1"/>
    </source>
</evidence>
<dbReference type="KEGG" id="pais:PFX98_19470"/>
<reference evidence="1" key="1">
    <citation type="submission" date="2023-01" db="EMBL/GenBank/DDBJ databases">
        <title>Whole genome sequence of Paucibacter sp. S2-9 isolated from pond sediment.</title>
        <authorList>
            <person name="Jung J.Y."/>
        </authorList>
    </citation>
    <scope>NUCLEOTIDE SEQUENCE</scope>
    <source>
        <strain evidence="1">S2-9</strain>
    </source>
</reference>
<dbReference type="EMBL" id="CP116346">
    <property type="protein sequence ID" value="WIT11065.1"/>
    <property type="molecule type" value="Genomic_DNA"/>
</dbReference>
<proteinExistence type="predicted"/>
<organism evidence="1 2">
    <name type="scientific">Paucibacter sediminis</name>
    <dbReference type="NCBI Taxonomy" id="3019553"/>
    <lineage>
        <taxon>Bacteria</taxon>
        <taxon>Pseudomonadati</taxon>
        <taxon>Pseudomonadota</taxon>
        <taxon>Betaproteobacteria</taxon>
        <taxon>Burkholderiales</taxon>
        <taxon>Sphaerotilaceae</taxon>
        <taxon>Roseateles</taxon>
    </lineage>
</organism>
<evidence type="ECO:0000313" key="2">
    <source>
        <dbReference type="Proteomes" id="UP001177769"/>
    </source>
</evidence>
<dbReference type="InterPro" id="IPR036102">
    <property type="entry name" value="OsmC/Ohrsf"/>
</dbReference>
<dbReference type="SUPFAM" id="SSF82784">
    <property type="entry name" value="OsmC-like"/>
    <property type="match status" value="1"/>
</dbReference>
<gene>
    <name evidence="1" type="ORF">PFX98_19470</name>
</gene>
<dbReference type="Gene3D" id="3.30.300.20">
    <property type="match status" value="1"/>
</dbReference>
<accession>A0AA95NBM3</accession>
<dbReference type="RefSeq" id="WP_285232143.1">
    <property type="nucleotide sequence ID" value="NZ_CP116346.1"/>
</dbReference>
<dbReference type="InterPro" id="IPR003718">
    <property type="entry name" value="OsmC/Ohr_fam"/>
</dbReference>
<sequence length="148" mass="16171">MDKEIISIELRQQQDYCFKASFGGTLPELLCDEPPPMGSGLGPSPVQLLCSAVANCLSDSLLFALRKYKQAPEPLSCRVSAEVGRNAEGRLRVLAMQAQLHLGVPAAQLQHLDRVLAQFESFCTVTQSVGQGFPVEVQVWDADAQRLK</sequence>